<evidence type="ECO:0000313" key="3">
    <source>
        <dbReference type="EMBL" id="ESO02477.1"/>
    </source>
</evidence>
<keyword evidence="1" id="KW-0472">Membrane</keyword>
<dbReference type="Proteomes" id="UP000015101">
    <property type="component" value="Unassembled WGS sequence"/>
</dbReference>
<dbReference type="InterPro" id="IPR027267">
    <property type="entry name" value="AH/BAR_dom_sf"/>
</dbReference>
<dbReference type="HOGENOM" id="CLU_037158_0_0_1"/>
<dbReference type="GO" id="GO:0019904">
    <property type="term" value="F:protein domain specific binding"/>
    <property type="evidence" value="ECO:0007669"/>
    <property type="project" value="InterPro"/>
</dbReference>
<dbReference type="GeneID" id="20213890"/>
<dbReference type="EMBL" id="KB096742">
    <property type="protein sequence ID" value="ESO02477.1"/>
    <property type="molecule type" value="Genomic_DNA"/>
</dbReference>
<keyword evidence="1" id="KW-1133">Transmembrane helix</keyword>
<evidence type="ECO:0000259" key="2">
    <source>
        <dbReference type="PROSITE" id="PS50870"/>
    </source>
</evidence>
<dbReference type="eggNOG" id="KOG3891">
    <property type="taxonomic scope" value="Eukaryota"/>
</dbReference>
<evidence type="ECO:0000313" key="5">
    <source>
        <dbReference type="Proteomes" id="UP000015101"/>
    </source>
</evidence>
<dbReference type="InterPro" id="IPR010504">
    <property type="entry name" value="AH_dom"/>
</dbReference>
<dbReference type="AlphaFoldDB" id="T1FYJ2"/>
<reference evidence="5" key="1">
    <citation type="submission" date="2012-12" db="EMBL/GenBank/DDBJ databases">
        <authorList>
            <person name="Hellsten U."/>
            <person name="Grimwood J."/>
            <person name="Chapman J.A."/>
            <person name="Shapiro H."/>
            <person name="Aerts A."/>
            <person name="Otillar R.P."/>
            <person name="Terry A.Y."/>
            <person name="Boore J.L."/>
            <person name="Simakov O."/>
            <person name="Marletaz F."/>
            <person name="Cho S.-J."/>
            <person name="Edsinger-Gonzales E."/>
            <person name="Havlak P."/>
            <person name="Kuo D.-H."/>
            <person name="Larsson T."/>
            <person name="Lv J."/>
            <person name="Arendt D."/>
            <person name="Savage R."/>
            <person name="Osoegawa K."/>
            <person name="de Jong P."/>
            <person name="Lindberg D.R."/>
            <person name="Seaver E.C."/>
            <person name="Weisblat D.A."/>
            <person name="Putnam N.H."/>
            <person name="Grigoriev I.V."/>
            <person name="Rokhsar D.S."/>
        </authorList>
    </citation>
    <scope>NUCLEOTIDE SEQUENCE</scope>
</reference>
<dbReference type="CTD" id="20213890"/>
<accession>T1FYJ2</accession>
<protein>
    <recommendedName>
        <fullName evidence="2">AH domain-containing protein</fullName>
    </recommendedName>
</protein>
<dbReference type="PANTHER" id="PTHR10164">
    <property type="entry name" value="ISLET CELL AUTOANTIGEN 1"/>
    <property type="match status" value="1"/>
</dbReference>
<dbReference type="SMART" id="SM01015">
    <property type="entry name" value="Arfaptin"/>
    <property type="match status" value="1"/>
</dbReference>
<dbReference type="SUPFAM" id="SSF103657">
    <property type="entry name" value="BAR/IMD domain-like"/>
    <property type="match status" value="1"/>
</dbReference>
<dbReference type="FunCoup" id="T1FYJ2">
    <property type="interactions" value="229"/>
</dbReference>
<dbReference type="PANTHER" id="PTHR10164:SF4">
    <property type="entry name" value="GH23156P"/>
    <property type="match status" value="1"/>
</dbReference>
<dbReference type="OMA" id="MITINRM"/>
<evidence type="ECO:0000313" key="4">
    <source>
        <dbReference type="EnsemblMetazoa" id="HelroP66284"/>
    </source>
</evidence>
<keyword evidence="5" id="KW-1185">Reference proteome</keyword>
<dbReference type="FunFam" id="1.20.1270.60:FF:000015">
    <property type="entry name" value="Islet cell autoantigen 1, 69kDa"/>
    <property type="match status" value="1"/>
</dbReference>
<organism evidence="4 5">
    <name type="scientific">Helobdella robusta</name>
    <name type="common">Californian leech</name>
    <dbReference type="NCBI Taxonomy" id="6412"/>
    <lineage>
        <taxon>Eukaryota</taxon>
        <taxon>Metazoa</taxon>
        <taxon>Spiralia</taxon>
        <taxon>Lophotrochozoa</taxon>
        <taxon>Annelida</taxon>
        <taxon>Clitellata</taxon>
        <taxon>Hirudinea</taxon>
        <taxon>Rhynchobdellida</taxon>
        <taxon>Glossiphoniidae</taxon>
        <taxon>Helobdella</taxon>
    </lineage>
</organism>
<dbReference type="KEGG" id="hro:HELRODRAFT_66284"/>
<dbReference type="GO" id="GO:0005737">
    <property type="term" value="C:cytoplasm"/>
    <property type="evidence" value="ECO:0007669"/>
    <property type="project" value="UniProtKB-ARBA"/>
</dbReference>
<proteinExistence type="predicted"/>
<dbReference type="RefSeq" id="XP_009019885.1">
    <property type="nucleotide sequence ID" value="XM_009021637.1"/>
</dbReference>
<sequence length="288" mass="33803">YDRHLPMSNDQSTIYKMKETYWTTKQVVMKKLGKKEDEHIVASDSELDAKLEVFKAIQKSSTDLLRVIEKYQERICVLSREENAMGRLLKTESQHDKTRAGKMMAAVGKAQSFSSQQMLQLRAPLVRLYQEVETFRHRAITDTMITINRMEAARTEYRGTLLWMKDVSNELDPDTTKQLQKFRAVQAQVKKTKSKFDKLKLDVMQKVDLLAASRCNMFSQVLAKYQSTLLHFWEKTSVRMTAVAESFKGYQYYEFNMLKVDARRFRFSLFFSVLYLLFLLLFNVGQGW</sequence>
<dbReference type="EMBL" id="AMQM01000898">
    <property type="status" value="NOT_ANNOTATED_CDS"/>
    <property type="molecule type" value="Genomic_DNA"/>
</dbReference>
<reference evidence="3 5" key="2">
    <citation type="journal article" date="2013" name="Nature">
        <title>Insights into bilaterian evolution from three spiralian genomes.</title>
        <authorList>
            <person name="Simakov O."/>
            <person name="Marletaz F."/>
            <person name="Cho S.J."/>
            <person name="Edsinger-Gonzales E."/>
            <person name="Havlak P."/>
            <person name="Hellsten U."/>
            <person name="Kuo D.H."/>
            <person name="Larsson T."/>
            <person name="Lv J."/>
            <person name="Arendt D."/>
            <person name="Savage R."/>
            <person name="Osoegawa K."/>
            <person name="de Jong P."/>
            <person name="Grimwood J."/>
            <person name="Chapman J.A."/>
            <person name="Shapiro H."/>
            <person name="Aerts A."/>
            <person name="Otillar R.P."/>
            <person name="Terry A.Y."/>
            <person name="Boore J.L."/>
            <person name="Grigoriev I.V."/>
            <person name="Lindberg D.R."/>
            <person name="Seaver E.C."/>
            <person name="Weisblat D.A."/>
            <person name="Putnam N.H."/>
            <person name="Rokhsar D.S."/>
        </authorList>
    </citation>
    <scope>NUCLEOTIDE SEQUENCE</scope>
</reference>
<evidence type="ECO:0000256" key="1">
    <source>
        <dbReference type="SAM" id="Phobius"/>
    </source>
</evidence>
<dbReference type="STRING" id="6412.T1FYJ2"/>
<gene>
    <name evidence="4" type="primary">20213890</name>
    <name evidence="3" type="ORF">HELRODRAFT_66284</name>
</gene>
<dbReference type="EnsemblMetazoa" id="HelroT66284">
    <property type="protein sequence ID" value="HelroP66284"/>
    <property type="gene ID" value="HelroG66284"/>
</dbReference>
<feature type="transmembrane region" description="Helical" evidence="1">
    <location>
        <begin position="267"/>
        <end position="285"/>
    </location>
</feature>
<feature type="domain" description="AH" evidence="2">
    <location>
        <begin position="42"/>
        <end position="245"/>
    </location>
</feature>
<keyword evidence="1" id="KW-0812">Transmembrane</keyword>
<dbReference type="OrthoDB" id="2126778at2759"/>
<dbReference type="GO" id="GO:0012505">
    <property type="term" value="C:endomembrane system"/>
    <property type="evidence" value="ECO:0007669"/>
    <property type="project" value="UniProtKB-ARBA"/>
</dbReference>
<dbReference type="PROSITE" id="PS50870">
    <property type="entry name" value="AH"/>
    <property type="match status" value="1"/>
</dbReference>
<dbReference type="InterPro" id="IPR024114">
    <property type="entry name" value="Islet_autoAg_Ica1/Ica1-like"/>
</dbReference>
<reference evidence="4" key="3">
    <citation type="submission" date="2015-06" db="UniProtKB">
        <authorList>
            <consortium name="EnsemblMetazoa"/>
        </authorList>
    </citation>
    <scope>IDENTIFICATION</scope>
</reference>
<dbReference type="Gene3D" id="1.20.1270.60">
    <property type="entry name" value="Arfaptin homology (AH) domain/BAR domain"/>
    <property type="match status" value="1"/>
</dbReference>
<dbReference type="InParanoid" id="T1FYJ2"/>
<dbReference type="Pfam" id="PF06456">
    <property type="entry name" value="Arfaptin"/>
    <property type="match status" value="1"/>
</dbReference>
<name>T1FYJ2_HELRO</name>